<sequence>MSCTWEDLAIDDGPQAPVDLVGMLLECVRADCLDHAFLARLPEGLLLAALRAWQEGPAGEAAAAAAGAQGEREDRGRELREATSRLQGFKRGLDSAGLLDPPPQKHAMVWHTQRVISG</sequence>
<reference evidence="1" key="1">
    <citation type="submission" date="2023-10" db="EMBL/GenBank/DDBJ databases">
        <authorList>
            <person name="Chen Y."/>
            <person name="Shah S."/>
            <person name="Dougan E. K."/>
            <person name="Thang M."/>
            <person name="Chan C."/>
        </authorList>
    </citation>
    <scope>NUCLEOTIDE SEQUENCE [LARGE SCALE GENOMIC DNA]</scope>
</reference>
<proteinExistence type="predicted"/>
<organism evidence="1 2">
    <name type="scientific">Prorocentrum cordatum</name>
    <dbReference type="NCBI Taxonomy" id="2364126"/>
    <lineage>
        <taxon>Eukaryota</taxon>
        <taxon>Sar</taxon>
        <taxon>Alveolata</taxon>
        <taxon>Dinophyceae</taxon>
        <taxon>Prorocentrales</taxon>
        <taxon>Prorocentraceae</taxon>
        <taxon>Prorocentrum</taxon>
    </lineage>
</organism>
<feature type="non-terminal residue" evidence="1">
    <location>
        <position position="118"/>
    </location>
</feature>
<accession>A0ABN9R4X6</accession>
<dbReference type="EMBL" id="CAUYUJ010005486">
    <property type="protein sequence ID" value="CAK0813828.1"/>
    <property type="molecule type" value="Genomic_DNA"/>
</dbReference>
<keyword evidence="2" id="KW-1185">Reference proteome</keyword>
<name>A0ABN9R4X6_9DINO</name>
<evidence type="ECO:0000313" key="1">
    <source>
        <dbReference type="EMBL" id="CAK0813828.1"/>
    </source>
</evidence>
<gene>
    <name evidence="1" type="ORF">PCOR1329_LOCUS17618</name>
</gene>
<protein>
    <submittedName>
        <fullName evidence="1">Uncharacterized protein</fullName>
    </submittedName>
</protein>
<evidence type="ECO:0000313" key="2">
    <source>
        <dbReference type="Proteomes" id="UP001189429"/>
    </source>
</evidence>
<comment type="caution">
    <text evidence="1">The sequence shown here is derived from an EMBL/GenBank/DDBJ whole genome shotgun (WGS) entry which is preliminary data.</text>
</comment>
<dbReference type="Proteomes" id="UP001189429">
    <property type="component" value="Unassembled WGS sequence"/>
</dbReference>